<accession>A0A5A8CWS9</accession>
<reference evidence="9 10" key="1">
    <citation type="submission" date="2019-07" db="EMBL/GenBank/DDBJ databases">
        <title>Genomes of Cafeteria roenbergensis.</title>
        <authorList>
            <person name="Fischer M.G."/>
            <person name="Hackl T."/>
            <person name="Roman M."/>
        </authorList>
    </citation>
    <scope>NUCLEOTIDE SEQUENCE [LARGE SCALE GENOMIC DNA]</scope>
    <source>
        <strain evidence="9 10">BVI</strain>
    </source>
</reference>
<protein>
    <submittedName>
        <fullName evidence="9">Uncharacterized protein</fullName>
    </submittedName>
</protein>
<evidence type="ECO:0000313" key="9">
    <source>
        <dbReference type="EMBL" id="KAA0157218.1"/>
    </source>
</evidence>
<dbReference type="GO" id="GO:0000398">
    <property type="term" value="P:mRNA splicing, via spliceosome"/>
    <property type="evidence" value="ECO:0007669"/>
    <property type="project" value="InterPro"/>
</dbReference>
<organism evidence="9 10">
    <name type="scientific">Cafeteria roenbergensis</name>
    <name type="common">Marine flagellate</name>
    <dbReference type="NCBI Taxonomy" id="33653"/>
    <lineage>
        <taxon>Eukaryota</taxon>
        <taxon>Sar</taxon>
        <taxon>Stramenopiles</taxon>
        <taxon>Bigyra</taxon>
        <taxon>Opalozoa</taxon>
        <taxon>Bicosoecida</taxon>
        <taxon>Cafeteriaceae</taxon>
        <taxon>Cafeteria</taxon>
    </lineage>
</organism>
<feature type="coiled-coil region" evidence="5">
    <location>
        <begin position="371"/>
        <end position="401"/>
    </location>
</feature>
<proteinExistence type="predicted"/>
<feature type="region of interest" description="Disordered" evidence="6">
    <location>
        <begin position="1"/>
        <end position="29"/>
    </location>
</feature>
<feature type="compositionally biased region" description="Low complexity" evidence="6">
    <location>
        <begin position="19"/>
        <end position="29"/>
    </location>
</feature>
<gene>
    <name evidence="9" type="ORF">FNF29_00570</name>
</gene>
<feature type="region of interest" description="Disordered" evidence="6">
    <location>
        <begin position="298"/>
        <end position="340"/>
    </location>
</feature>
<feature type="domain" description="Pre-mRNA-splicing factor 3" evidence="8">
    <location>
        <begin position="174"/>
        <end position="454"/>
    </location>
</feature>
<dbReference type="InterPro" id="IPR027104">
    <property type="entry name" value="Prp3"/>
</dbReference>
<feature type="compositionally biased region" description="Low complexity" evidence="6">
    <location>
        <begin position="227"/>
        <end position="249"/>
    </location>
</feature>
<comment type="caution">
    <text evidence="9">The sequence shown here is derived from an EMBL/GenBank/DDBJ whole genome shotgun (WGS) entry which is preliminary data.</text>
</comment>
<evidence type="ECO:0000256" key="4">
    <source>
        <dbReference type="ARBA" id="ARBA00023242"/>
    </source>
</evidence>
<evidence type="ECO:0000259" key="8">
    <source>
        <dbReference type="Pfam" id="PF08572"/>
    </source>
</evidence>
<dbReference type="AlphaFoldDB" id="A0A5A8CWS9"/>
<keyword evidence="5" id="KW-0175">Coiled coil</keyword>
<feature type="domain" description="Small nuclear ribonucleoprotein Prp3 C-terminal" evidence="7">
    <location>
        <begin position="477"/>
        <end position="678"/>
    </location>
</feature>
<dbReference type="Proteomes" id="UP000323011">
    <property type="component" value="Unassembled WGS sequence"/>
</dbReference>
<dbReference type="OMA" id="AMEWWDA"/>
<keyword evidence="3" id="KW-0508">mRNA splicing</keyword>
<feature type="compositionally biased region" description="Low complexity" evidence="6">
    <location>
        <begin position="322"/>
        <end position="334"/>
    </location>
</feature>
<comment type="subcellular location">
    <subcellularLocation>
        <location evidence="1">Nucleus</location>
    </subcellularLocation>
</comment>
<dbReference type="GO" id="GO:0046540">
    <property type="term" value="C:U4/U6 x U5 tri-snRNP complex"/>
    <property type="evidence" value="ECO:0007669"/>
    <property type="project" value="InterPro"/>
</dbReference>
<name>A0A5A8CWS9_CAFRO</name>
<dbReference type="CDD" id="cd24162">
    <property type="entry name" value="Prp3_C"/>
    <property type="match status" value="1"/>
</dbReference>
<dbReference type="Pfam" id="PF08572">
    <property type="entry name" value="PRP3"/>
    <property type="match status" value="1"/>
</dbReference>
<keyword evidence="10" id="KW-1185">Reference proteome</keyword>
<keyword evidence="4" id="KW-0539">Nucleus</keyword>
<evidence type="ECO:0000256" key="2">
    <source>
        <dbReference type="ARBA" id="ARBA00022664"/>
    </source>
</evidence>
<feature type="region of interest" description="Disordered" evidence="6">
    <location>
        <begin position="435"/>
        <end position="456"/>
    </location>
</feature>
<dbReference type="InterPro" id="IPR010541">
    <property type="entry name" value="Prp3_C"/>
</dbReference>
<evidence type="ECO:0000256" key="6">
    <source>
        <dbReference type="SAM" id="MobiDB-lite"/>
    </source>
</evidence>
<dbReference type="PANTHER" id="PTHR14212">
    <property type="entry name" value="U4/U6-ASSOCIATED RNA SPLICING FACTOR-RELATED"/>
    <property type="match status" value="1"/>
</dbReference>
<dbReference type="Pfam" id="PF06544">
    <property type="entry name" value="Prp3_C"/>
    <property type="match status" value="1"/>
</dbReference>
<dbReference type="InterPro" id="IPR013881">
    <property type="entry name" value="Pre-mRNA_splic_Prp3_dom"/>
</dbReference>
<evidence type="ECO:0000256" key="5">
    <source>
        <dbReference type="SAM" id="Coils"/>
    </source>
</evidence>
<evidence type="ECO:0000256" key="1">
    <source>
        <dbReference type="ARBA" id="ARBA00004123"/>
    </source>
</evidence>
<feature type="region of interest" description="Disordered" evidence="6">
    <location>
        <begin position="56"/>
        <end position="125"/>
    </location>
</feature>
<evidence type="ECO:0000256" key="3">
    <source>
        <dbReference type="ARBA" id="ARBA00023187"/>
    </source>
</evidence>
<evidence type="ECO:0000259" key="7">
    <source>
        <dbReference type="Pfam" id="PF06544"/>
    </source>
</evidence>
<dbReference type="EMBL" id="VLTN01000002">
    <property type="protein sequence ID" value="KAA0157218.1"/>
    <property type="molecule type" value="Genomic_DNA"/>
</dbReference>
<keyword evidence="2" id="KW-0507">mRNA processing</keyword>
<dbReference type="PANTHER" id="PTHR14212:SF0">
    <property type="entry name" value="U4_U6 SMALL NUCLEAR RIBONUCLEOPROTEIN PRP3"/>
    <property type="match status" value="1"/>
</dbReference>
<feature type="compositionally biased region" description="Low complexity" evidence="6">
    <location>
        <begin position="56"/>
        <end position="72"/>
    </location>
</feature>
<evidence type="ECO:0000313" key="10">
    <source>
        <dbReference type="Proteomes" id="UP000323011"/>
    </source>
</evidence>
<sequence>MDPSRAPKRPLPEDGEGAAGPAAKRAAPSGVAAQIAKAKAVAVARARAAAVAAAVAAKAKAQAPASTTAAAADEPSAEERRRINAAKRVVIPEMDMTKTGMTRIQQLRQRESHHRSNKPRSKEQLAKLEQRLAREKAASANPYLAHWDASAPEADVSSELRDPRLAVSAAGAGRARERRAAKALHFVEEGSIAAVADEMSARREARAAEFARRRGTGSALRPAPLQEAPSSAAEAAGAAGGSDSASVAGPGSAAAAERAAAAEADGLSAAVAASLAALPKLPRRQLAMPSIEPWDVALLPPGQRQTHNSASKGAAGDGGAAEGPSSSSSGPALACPEPGGWSDNVRTLGLVEHPPAIAPAVAPAEPAPLPLVLTKQEKKKARRLRRQEREEERRLMQILGQIQPNGGKLKVSGLASTMQAEATANPTAIEAMAREQEAERRSNHDARNLARKLTPEEKREKLRRKFSEAPGEATSVALFRVLDMSHPSLRFRVGENAKQFYLTGRAVMCSHERVTLVAVEGGSKAVRSFKQLMLRRIAWRRMLLDAATECLIAQREAEAADAAEGVAAAAKQRAEALEPALQLRAAGLLALDGDGDDEGEGGFEDGPAGGEAVVSGAAAIGASAAGRKAGGGKFCELVWEGSLATRCFEEFRFETSRSLAAGRASLARAGHPEWWDMVVAAADRARVRPAAGGAAGSDSFSKAAAAAAAAAPDLPDLDDLLG</sequence>
<feature type="region of interest" description="Disordered" evidence="6">
    <location>
        <begin position="207"/>
        <end position="249"/>
    </location>
</feature>